<dbReference type="SUPFAM" id="SSF53474">
    <property type="entry name" value="alpha/beta-Hydrolases"/>
    <property type="match status" value="1"/>
</dbReference>
<accession>I1X505</accession>
<protein>
    <submittedName>
        <fullName evidence="2">Alpha/beta hydrolase fold protein</fullName>
    </submittedName>
</protein>
<dbReference type="InterPro" id="IPR051044">
    <property type="entry name" value="MAG_DAG_Lipase"/>
</dbReference>
<dbReference type="InterPro" id="IPR029058">
    <property type="entry name" value="AB_hydrolase_fold"/>
</dbReference>
<sequence>MMLNFQQLCIFLLLPVLLSACAKPYLYPAVQEKTVPKLHNDYAVMDDGFRLPVRHWGSPADLQAIVLAIHGLNDYGAGFESTGKFLAGRGISLISYDQRGFGETVGHGTWHGSQRMIDDSRIILNLIRQQYPGKAIFLLGESMGGAVALAALNQADINISGVILIAPAIWSRQTMPWYQRSLLWLAAHAVPAKELTGEGLDLMPSDNIEMLRALGQDPLVIKATRVDVLFGVTNLMDIATEQTSDFTQTSLILYGKHDQIVPRQPTCAWLLNLPDADAIKRDIVIYENGYHMLNRDLQADKVLADIAVWIQQRTPVISQGVQQKMEGAAVQVNSGLELNDFCKTTIDD</sequence>
<dbReference type="Gene3D" id="3.40.50.1820">
    <property type="entry name" value="alpha/beta hydrolase"/>
    <property type="match status" value="1"/>
</dbReference>
<dbReference type="GO" id="GO:0016787">
    <property type="term" value="F:hydrolase activity"/>
    <property type="evidence" value="ECO:0007669"/>
    <property type="project" value="UniProtKB-KW"/>
</dbReference>
<proteinExistence type="predicted"/>
<dbReference type="PRINTS" id="PR00111">
    <property type="entry name" value="ABHYDROLASE"/>
</dbReference>
<keyword evidence="2" id="KW-0378">Hydrolase</keyword>
<name>I1X505_9BACT</name>
<gene>
    <name evidence="2" type="ORF">ws633F6_0022</name>
</gene>
<dbReference type="PANTHER" id="PTHR11614">
    <property type="entry name" value="PHOSPHOLIPASE-RELATED"/>
    <property type="match status" value="1"/>
</dbReference>
<dbReference type="AlphaFoldDB" id="I1X505"/>
<dbReference type="EMBL" id="JQ256785">
    <property type="protein sequence ID" value="AFI78580.1"/>
    <property type="molecule type" value="Genomic_DNA"/>
</dbReference>
<dbReference type="InterPro" id="IPR022742">
    <property type="entry name" value="Hydrolase_4"/>
</dbReference>
<dbReference type="InterPro" id="IPR000073">
    <property type="entry name" value="AB_hydrolase_1"/>
</dbReference>
<evidence type="ECO:0000313" key="2">
    <source>
        <dbReference type="EMBL" id="AFI78580.1"/>
    </source>
</evidence>
<organism evidence="2">
    <name type="scientific">uncultured bacterium ws633F6</name>
    <dbReference type="NCBI Taxonomy" id="1131832"/>
    <lineage>
        <taxon>Bacteria</taxon>
        <taxon>environmental samples</taxon>
    </lineage>
</organism>
<reference evidence="2" key="1">
    <citation type="journal article" date="2012" name="ISME J.">
        <title>Roseobacter clade bacteria are abundant in coastal sediments and encode a novel combination of sulfur oxidation genes.</title>
        <authorList>
            <person name="Lenk S."/>
            <person name="Moraru C."/>
            <person name="Hahnke S."/>
            <person name="Arnds J."/>
            <person name="Richter M."/>
            <person name="Kube M."/>
            <person name="Reinhardt R."/>
            <person name="Brinkhoff T."/>
            <person name="Harder J."/>
            <person name="Amann R."/>
            <person name="Mussmann M."/>
        </authorList>
    </citation>
    <scope>NUCLEOTIDE SEQUENCE</scope>
</reference>
<evidence type="ECO:0000259" key="1">
    <source>
        <dbReference type="Pfam" id="PF12146"/>
    </source>
</evidence>
<dbReference type="Pfam" id="PF12146">
    <property type="entry name" value="Hydrolase_4"/>
    <property type="match status" value="1"/>
</dbReference>
<feature type="domain" description="Serine aminopeptidase S33" evidence="1">
    <location>
        <begin position="62"/>
        <end position="296"/>
    </location>
</feature>